<protein>
    <submittedName>
        <fullName evidence="6">Formate hydrogenlyase subunit 4</fullName>
    </submittedName>
</protein>
<dbReference type="EMBL" id="AP014633">
    <property type="protein sequence ID" value="BAP55846.1"/>
    <property type="molecule type" value="Genomic_DNA"/>
</dbReference>
<feature type="transmembrane region" description="Helical" evidence="5">
    <location>
        <begin position="145"/>
        <end position="165"/>
    </location>
</feature>
<feature type="transmembrane region" description="Helical" evidence="5">
    <location>
        <begin position="302"/>
        <end position="323"/>
    </location>
</feature>
<dbReference type="PANTHER" id="PTHR43359">
    <property type="entry name" value="FORMATE HYDROGENLYASE SUBUNIT 4"/>
    <property type="match status" value="1"/>
</dbReference>
<dbReference type="Proteomes" id="UP000031623">
    <property type="component" value="Chromosome"/>
</dbReference>
<evidence type="ECO:0000313" key="7">
    <source>
        <dbReference type="Proteomes" id="UP000031623"/>
    </source>
</evidence>
<dbReference type="STRING" id="40754.THII_1549"/>
<evidence type="ECO:0000256" key="2">
    <source>
        <dbReference type="ARBA" id="ARBA00022692"/>
    </source>
</evidence>
<organism evidence="6 7">
    <name type="scientific">Thioploca ingrica</name>
    <dbReference type="NCBI Taxonomy" id="40754"/>
    <lineage>
        <taxon>Bacteria</taxon>
        <taxon>Pseudomonadati</taxon>
        <taxon>Pseudomonadota</taxon>
        <taxon>Gammaproteobacteria</taxon>
        <taxon>Thiotrichales</taxon>
        <taxon>Thiotrichaceae</taxon>
        <taxon>Thioploca</taxon>
    </lineage>
</organism>
<feature type="transmembrane region" description="Helical" evidence="5">
    <location>
        <begin position="244"/>
        <end position="261"/>
    </location>
</feature>
<dbReference type="InterPro" id="IPR052561">
    <property type="entry name" value="ComplexI_Subunit1"/>
</dbReference>
<evidence type="ECO:0000256" key="3">
    <source>
        <dbReference type="ARBA" id="ARBA00022989"/>
    </source>
</evidence>
<name>A0A090BUX1_9GAMM</name>
<evidence type="ECO:0000256" key="1">
    <source>
        <dbReference type="ARBA" id="ARBA00004141"/>
    </source>
</evidence>
<dbReference type="GO" id="GO:0016829">
    <property type="term" value="F:lyase activity"/>
    <property type="evidence" value="ECO:0007669"/>
    <property type="project" value="UniProtKB-KW"/>
</dbReference>
<dbReference type="Pfam" id="PF00146">
    <property type="entry name" value="NADHdh"/>
    <property type="match status" value="1"/>
</dbReference>
<keyword evidence="7" id="KW-1185">Reference proteome</keyword>
<sequence>MADYLNEWLVNLPLGWLLAGLQTLLFIAIAPLLTGWIKRKKCRLQNRTAPPVWQPYRDLRKLFRKESVIAENASWIFRTTPYIVFGTTVLAAGVVPLIATDLPSAAIADVIVLVGFFALARFFLALAGMDIGTAFGGMGSSREMTLASLTEPAMLMAVFTLAMTASTTNLSTTMEVILSQGIVLRPSFIFAALGLMMVAIAETGRIPIDNPATHLELTMIHEAMILEYSGRHLAMIEWANQIKLMIYGVLIANLFIPWGIATELTEVALFLGSVAIIAKLALLGIILAASETVLAKLRLFQAPNYISFAFLLCLLGLLSHVILEVQQSTL</sequence>
<evidence type="ECO:0000256" key="5">
    <source>
        <dbReference type="SAM" id="Phobius"/>
    </source>
</evidence>
<dbReference type="HOGENOM" id="CLU_015134_2_0_6"/>
<dbReference type="GO" id="GO:0005886">
    <property type="term" value="C:plasma membrane"/>
    <property type="evidence" value="ECO:0007669"/>
    <property type="project" value="TreeGrafter"/>
</dbReference>
<keyword evidence="3 5" id="KW-1133">Transmembrane helix</keyword>
<keyword evidence="4 5" id="KW-0472">Membrane</keyword>
<feature type="transmembrane region" description="Helical" evidence="5">
    <location>
        <begin position="267"/>
        <end position="290"/>
    </location>
</feature>
<feature type="transmembrane region" description="Helical" evidence="5">
    <location>
        <begin position="177"/>
        <end position="201"/>
    </location>
</feature>
<accession>A0A090BUX1</accession>
<keyword evidence="6" id="KW-0456">Lyase</keyword>
<comment type="subcellular location">
    <subcellularLocation>
        <location evidence="1">Membrane</location>
        <topology evidence="1">Multi-pass membrane protein</topology>
    </subcellularLocation>
</comment>
<feature type="transmembrane region" description="Helical" evidence="5">
    <location>
        <begin position="82"/>
        <end position="99"/>
    </location>
</feature>
<dbReference type="PANTHER" id="PTHR43359:SF1">
    <property type="entry name" value="FORMATE HYDROGENLYASE SUBUNIT 4-RELATED"/>
    <property type="match status" value="1"/>
</dbReference>
<dbReference type="InterPro" id="IPR001694">
    <property type="entry name" value="NADH_UbQ_OxRdtase_su1/FPO"/>
</dbReference>
<reference evidence="6 7" key="1">
    <citation type="journal article" date="2014" name="ISME J.">
        <title>Ecophysiology of Thioploca ingrica as revealed by the complete genome sequence supplemented with proteomic evidence.</title>
        <authorList>
            <person name="Kojima H."/>
            <person name="Ogura Y."/>
            <person name="Yamamoto N."/>
            <person name="Togashi T."/>
            <person name="Mori H."/>
            <person name="Watanabe T."/>
            <person name="Nemoto F."/>
            <person name="Kurokawa K."/>
            <person name="Hayashi T."/>
            <person name="Fukui M."/>
        </authorList>
    </citation>
    <scope>NUCLEOTIDE SEQUENCE [LARGE SCALE GENOMIC DNA]</scope>
</reference>
<dbReference type="AlphaFoldDB" id="A0A090BUX1"/>
<proteinExistence type="predicted"/>
<feature type="transmembrane region" description="Helical" evidence="5">
    <location>
        <begin position="14"/>
        <end position="37"/>
    </location>
</feature>
<evidence type="ECO:0000256" key="4">
    <source>
        <dbReference type="ARBA" id="ARBA00023136"/>
    </source>
</evidence>
<feature type="transmembrane region" description="Helical" evidence="5">
    <location>
        <begin position="105"/>
        <end position="124"/>
    </location>
</feature>
<evidence type="ECO:0000313" key="6">
    <source>
        <dbReference type="EMBL" id="BAP55846.1"/>
    </source>
</evidence>
<gene>
    <name evidence="6" type="ORF">THII_1549</name>
</gene>
<keyword evidence="2 5" id="KW-0812">Transmembrane</keyword>
<dbReference type="KEGG" id="tig:THII_1549"/>